<evidence type="ECO:0000256" key="5">
    <source>
        <dbReference type="ARBA" id="ARBA00023211"/>
    </source>
</evidence>
<evidence type="ECO:0000313" key="8">
    <source>
        <dbReference type="EMBL" id="ORY95773.1"/>
    </source>
</evidence>
<dbReference type="EMBL" id="MCGN01000006">
    <property type="protein sequence ID" value="ORY95773.1"/>
    <property type="molecule type" value="Genomic_DNA"/>
</dbReference>
<dbReference type="GO" id="GO:0006508">
    <property type="term" value="P:proteolysis"/>
    <property type="evidence" value="ECO:0007669"/>
    <property type="project" value="TreeGrafter"/>
</dbReference>
<dbReference type="SUPFAM" id="SSF55920">
    <property type="entry name" value="Creatinase/aminopeptidase"/>
    <property type="match status" value="1"/>
</dbReference>
<dbReference type="FunFam" id="3.90.230.10:FF:000002">
    <property type="entry name" value="Xaa-Pro aminopeptidase 3"/>
    <property type="match status" value="1"/>
</dbReference>
<comment type="caution">
    <text evidence="8">The sequence shown here is derived from an EMBL/GenBank/DDBJ whole genome shotgun (WGS) entry which is preliminary data.</text>
</comment>
<dbReference type="InterPro" id="IPR036005">
    <property type="entry name" value="Creatinase/aminopeptidase-like"/>
</dbReference>
<sequence>MKMLPTRQNVQKVLSHFEAKEGLIYLNGQVLHERDDTDVELPFRQESTFFYLTGVSEPDFHVIVDIATQRIELYAPALDPDAVVWMGLPDSIETMKSKYDVDEVLYVTDMAARLSAASVVYTPPIAKKDGLTAQWADEKLNKALYAAICEARAVKADWEVDLIRMANKISSDAHVKVMQMSASNEADMHAVFLYESARHGAFFQSYQPIFGAGKNAATLHYNRNNAPLNNPNDVVLVDAGAEFNCYASDITRTFPVGAKFTPEAAAIYSIVLDMQNACFAKCKAGTPWEVVHETALQVAADGLLKLGILKGDKQELLDNGVVAAFFPHGVGHMLGLDVHDVGGYPEGVAKIDRPGYRYLRMRRTLAAGNVVTVEPGIYFCDFIIDPVLKAVETSKCIDVDMLNKYKSVGGVRIEDNILITEDGYTNLTTAPKEIDQIEALKNDAESAAKKRKAE</sequence>
<evidence type="ECO:0000256" key="3">
    <source>
        <dbReference type="ARBA" id="ARBA00022723"/>
    </source>
</evidence>
<evidence type="ECO:0000313" key="9">
    <source>
        <dbReference type="Proteomes" id="UP000242180"/>
    </source>
</evidence>
<dbReference type="PANTHER" id="PTHR43226:SF1">
    <property type="entry name" value="XAA-PRO DIPEPTIDASE"/>
    <property type="match status" value="1"/>
</dbReference>
<dbReference type="InterPro" id="IPR001131">
    <property type="entry name" value="Peptidase_M24B_aminopep-P_CS"/>
</dbReference>
<evidence type="ECO:0000256" key="6">
    <source>
        <dbReference type="RuleBase" id="RU000590"/>
    </source>
</evidence>
<keyword evidence="4" id="KW-0378">Hydrolase</keyword>
<comment type="similarity">
    <text evidence="2 6">Belongs to the peptidase M24B family.</text>
</comment>
<name>A0A1X2HAS3_SYNRA</name>
<protein>
    <submittedName>
        <fullName evidence="8">Peptidase M24, structural domain-containing protein</fullName>
    </submittedName>
</protein>
<dbReference type="InterPro" id="IPR052433">
    <property type="entry name" value="X-Pro_dipept-like"/>
</dbReference>
<dbReference type="AlphaFoldDB" id="A0A1X2HAS3"/>
<dbReference type="PANTHER" id="PTHR43226">
    <property type="entry name" value="XAA-PRO AMINOPEPTIDASE 3"/>
    <property type="match status" value="1"/>
</dbReference>
<dbReference type="InterPro" id="IPR007865">
    <property type="entry name" value="Aminopep_P_N"/>
</dbReference>
<dbReference type="InterPro" id="IPR029149">
    <property type="entry name" value="Creatin/AminoP/Spt16_N"/>
</dbReference>
<dbReference type="InterPro" id="IPR000994">
    <property type="entry name" value="Pept_M24"/>
</dbReference>
<proteinExistence type="inferred from homology"/>
<dbReference type="SMART" id="SM01011">
    <property type="entry name" value="AMP_N"/>
    <property type="match status" value="1"/>
</dbReference>
<dbReference type="Pfam" id="PF05195">
    <property type="entry name" value="AMP_N"/>
    <property type="match status" value="1"/>
</dbReference>
<dbReference type="Proteomes" id="UP000242180">
    <property type="component" value="Unassembled WGS sequence"/>
</dbReference>
<keyword evidence="5" id="KW-0464">Manganese</keyword>
<comment type="cofactor">
    <cofactor evidence="1">
        <name>Mn(2+)</name>
        <dbReference type="ChEBI" id="CHEBI:29035"/>
    </cofactor>
</comment>
<evidence type="ECO:0000256" key="2">
    <source>
        <dbReference type="ARBA" id="ARBA00008766"/>
    </source>
</evidence>
<organism evidence="8 9">
    <name type="scientific">Syncephalastrum racemosum</name>
    <name type="common">Filamentous fungus</name>
    <dbReference type="NCBI Taxonomy" id="13706"/>
    <lineage>
        <taxon>Eukaryota</taxon>
        <taxon>Fungi</taxon>
        <taxon>Fungi incertae sedis</taxon>
        <taxon>Mucoromycota</taxon>
        <taxon>Mucoromycotina</taxon>
        <taxon>Mucoromycetes</taxon>
        <taxon>Mucorales</taxon>
        <taxon>Syncephalastraceae</taxon>
        <taxon>Syncephalastrum</taxon>
    </lineage>
</organism>
<dbReference type="InParanoid" id="A0A1X2HAS3"/>
<keyword evidence="9" id="KW-1185">Reference proteome</keyword>
<evidence type="ECO:0000256" key="4">
    <source>
        <dbReference type="ARBA" id="ARBA00022801"/>
    </source>
</evidence>
<evidence type="ECO:0000256" key="1">
    <source>
        <dbReference type="ARBA" id="ARBA00001936"/>
    </source>
</evidence>
<feature type="domain" description="Aminopeptidase P N-terminal" evidence="7">
    <location>
        <begin position="1"/>
        <end position="129"/>
    </location>
</feature>
<keyword evidence="3 6" id="KW-0479">Metal-binding</keyword>
<dbReference type="STRING" id="13706.A0A1X2HAS3"/>
<gene>
    <name evidence="8" type="ORF">BCR43DRAFT_459681</name>
</gene>
<dbReference type="SUPFAM" id="SSF53092">
    <property type="entry name" value="Creatinase/prolidase N-terminal domain"/>
    <property type="match status" value="1"/>
</dbReference>
<dbReference type="Gene3D" id="3.40.350.10">
    <property type="entry name" value="Creatinase/prolidase N-terminal domain"/>
    <property type="match status" value="1"/>
</dbReference>
<accession>A0A1X2HAS3</accession>
<dbReference type="OMA" id="DAHALFF"/>
<evidence type="ECO:0000259" key="7">
    <source>
        <dbReference type="SMART" id="SM01011"/>
    </source>
</evidence>
<dbReference type="Gene3D" id="3.90.230.10">
    <property type="entry name" value="Creatinase/methionine aminopeptidase superfamily"/>
    <property type="match status" value="1"/>
</dbReference>
<reference evidence="8 9" key="1">
    <citation type="submission" date="2016-07" db="EMBL/GenBank/DDBJ databases">
        <title>Pervasive Adenine N6-methylation of Active Genes in Fungi.</title>
        <authorList>
            <consortium name="DOE Joint Genome Institute"/>
            <person name="Mondo S.J."/>
            <person name="Dannebaum R.O."/>
            <person name="Kuo R.C."/>
            <person name="Labutti K."/>
            <person name="Haridas S."/>
            <person name="Kuo A."/>
            <person name="Salamov A."/>
            <person name="Ahrendt S.R."/>
            <person name="Lipzen A."/>
            <person name="Sullivan W."/>
            <person name="Andreopoulos W.B."/>
            <person name="Clum A."/>
            <person name="Lindquist E."/>
            <person name="Daum C."/>
            <person name="Ramamoorthy G.K."/>
            <person name="Gryganskyi A."/>
            <person name="Culley D."/>
            <person name="Magnuson J.K."/>
            <person name="James T.Y."/>
            <person name="O'Malley M.A."/>
            <person name="Stajich J.E."/>
            <person name="Spatafora J.W."/>
            <person name="Visel A."/>
            <person name="Grigoriev I.V."/>
        </authorList>
    </citation>
    <scope>NUCLEOTIDE SEQUENCE [LARGE SCALE GENOMIC DNA]</scope>
    <source>
        <strain evidence="8 9">NRRL 2496</strain>
    </source>
</reference>
<dbReference type="PROSITE" id="PS00491">
    <property type="entry name" value="PROLINE_PEPTIDASE"/>
    <property type="match status" value="1"/>
</dbReference>
<dbReference type="OrthoDB" id="10261878at2759"/>
<dbReference type="CDD" id="cd01087">
    <property type="entry name" value="Prolidase"/>
    <property type="match status" value="1"/>
</dbReference>
<dbReference type="GO" id="GO:0070006">
    <property type="term" value="F:metalloaminopeptidase activity"/>
    <property type="evidence" value="ECO:0007669"/>
    <property type="project" value="InterPro"/>
</dbReference>
<dbReference type="GO" id="GO:0030145">
    <property type="term" value="F:manganese ion binding"/>
    <property type="evidence" value="ECO:0007669"/>
    <property type="project" value="InterPro"/>
</dbReference>
<dbReference type="Pfam" id="PF00557">
    <property type="entry name" value="Peptidase_M24"/>
    <property type="match status" value="1"/>
</dbReference>